<dbReference type="EMBL" id="JARH01000845">
    <property type="protein sequence ID" value="EXF76419.1"/>
    <property type="molecule type" value="Genomic_DNA"/>
</dbReference>
<gene>
    <name evidence="2" type="ORF">CFIO01_09785</name>
</gene>
<keyword evidence="1" id="KW-0732">Signal</keyword>
<dbReference type="HOGENOM" id="CLU_152679_0_0_1"/>
<dbReference type="eggNOG" id="ENOG502T9YR">
    <property type="taxonomic scope" value="Eukaryota"/>
</dbReference>
<dbReference type="KEGG" id="cfj:CFIO01_09785"/>
<feature type="chain" id="PRO_5001456963" description="Cyanovirin-N domain-containing protein" evidence="1">
    <location>
        <begin position="19"/>
        <end position="132"/>
    </location>
</feature>
<dbReference type="Proteomes" id="UP000020467">
    <property type="component" value="Unassembled WGS sequence"/>
</dbReference>
<dbReference type="PROSITE" id="PS51257">
    <property type="entry name" value="PROKAR_LIPOPROTEIN"/>
    <property type="match status" value="1"/>
</dbReference>
<dbReference type="OrthoDB" id="4800671at2759"/>
<feature type="signal peptide" evidence="1">
    <location>
        <begin position="1"/>
        <end position="18"/>
    </location>
</feature>
<sequence length="132" mass="15306">MRLTLALLLSLLLTACAADYIVVQTRCRSWDPASCERQDSFFHFNGGRQSINANQGCRNAHSRTLLISICLDYETKRGHFLYSHQDIRCLRLLPKIVHQRCGHGWFRCYSGMWDETPCLKEPEEVPMEDIET</sequence>
<evidence type="ECO:0000313" key="3">
    <source>
        <dbReference type="Proteomes" id="UP000020467"/>
    </source>
</evidence>
<proteinExistence type="predicted"/>
<dbReference type="AlphaFoldDB" id="A0A010RF93"/>
<accession>A0A010RF93</accession>
<reference evidence="2 3" key="1">
    <citation type="submission" date="2014-02" db="EMBL/GenBank/DDBJ databases">
        <title>The genome sequence of Colletotrichum fioriniae PJ7.</title>
        <authorList>
            <person name="Baroncelli R."/>
            <person name="Thon M.R."/>
        </authorList>
    </citation>
    <scope>NUCLEOTIDE SEQUENCE [LARGE SCALE GENOMIC DNA]</scope>
    <source>
        <strain evidence="2 3">PJ7</strain>
    </source>
</reference>
<organism evidence="2 3">
    <name type="scientific">Colletotrichum fioriniae PJ7</name>
    <dbReference type="NCBI Taxonomy" id="1445577"/>
    <lineage>
        <taxon>Eukaryota</taxon>
        <taxon>Fungi</taxon>
        <taxon>Dikarya</taxon>
        <taxon>Ascomycota</taxon>
        <taxon>Pezizomycotina</taxon>
        <taxon>Sordariomycetes</taxon>
        <taxon>Hypocreomycetidae</taxon>
        <taxon>Glomerellales</taxon>
        <taxon>Glomerellaceae</taxon>
        <taxon>Colletotrichum</taxon>
        <taxon>Colletotrichum acutatum species complex</taxon>
    </lineage>
</organism>
<evidence type="ECO:0000313" key="2">
    <source>
        <dbReference type="EMBL" id="EXF76419.1"/>
    </source>
</evidence>
<evidence type="ECO:0000256" key="1">
    <source>
        <dbReference type="SAM" id="SignalP"/>
    </source>
</evidence>
<name>A0A010RF93_9PEZI</name>
<comment type="caution">
    <text evidence="2">The sequence shown here is derived from an EMBL/GenBank/DDBJ whole genome shotgun (WGS) entry which is preliminary data.</text>
</comment>
<protein>
    <recommendedName>
        <fullName evidence="4">Cyanovirin-N domain-containing protein</fullName>
    </recommendedName>
</protein>
<keyword evidence="3" id="KW-1185">Reference proteome</keyword>
<evidence type="ECO:0008006" key="4">
    <source>
        <dbReference type="Google" id="ProtNLM"/>
    </source>
</evidence>